<proteinExistence type="predicted"/>
<dbReference type="Proteomes" id="UP000316429">
    <property type="component" value="Unassembled WGS sequence"/>
</dbReference>
<dbReference type="RefSeq" id="WP_140829417.1">
    <property type="nucleotide sequence ID" value="NZ_VFYP01000002.1"/>
</dbReference>
<comment type="caution">
    <text evidence="1">The sequence shown here is derived from an EMBL/GenBank/DDBJ whole genome shotgun (WGS) entry which is preliminary data.</text>
</comment>
<accession>A0A504UJC1</accession>
<reference evidence="1 2" key="1">
    <citation type="submission" date="2019-06" db="EMBL/GenBank/DDBJ databases">
        <title>Rhizobium sp. CL12 isolated from roots of soybean.</title>
        <authorList>
            <person name="Wang C."/>
        </authorList>
    </citation>
    <scope>NUCLEOTIDE SEQUENCE [LARGE SCALE GENOMIC DNA]</scope>
    <source>
        <strain evidence="1 2">CL12</strain>
    </source>
</reference>
<evidence type="ECO:0000313" key="1">
    <source>
        <dbReference type="EMBL" id="TPP06971.1"/>
    </source>
</evidence>
<evidence type="ECO:0000313" key="2">
    <source>
        <dbReference type="Proteomes" id="UP000316429"/>
    </source>
</evidence>
<dbReference type="OrthoDB" id="9961373at2"/>
<dbReference type="EMBL" id="VFYP01000002">
    <property type="protein sequence ID" value="TPP06971.1"/>
    <property type="molecule type" value="Genomic_DNA"/>
</dbReference>
<keyword evidence="2" id="KW-1185">Reference proteome</keyword>
<sequence>MSEDRDRRAEGEAHSPAALEIALARGSTLTKTGKKRFRKENIRQAKPRAKRALRCHFSSKGLFSDLETTALLTALHEELRSIFPSLKDDKRFPT</sequence>
<name>A0A504UJC1_9HYPH</name>
<dbReference type="AlphaFoldDB" id="A0A504UJC1"/>
<protein>
    <submittedName>
        <fullName evidence="1">Uncharacterized protein</fullName>
    </submittedName>
</protein>
<gene>
    <name evidence="1" type="ORF">FJQ55_14980</name>
</gene>
<organism evidence="1 2">
    <name type="scientific">Rhizobium glycinendophyticum</name>
    <dbReference type="NCBI Taxonomy" id="2589807"/>
    <lineage>
        <taxon>Bacteria</taxon>
        <taxon>Pseudomonadati</taxon>
        <taxon>Pseudomonadota</taxon>
        <taxon>Alphaproteobacteria</taxon>
        <taxon>Hyphomicrobiales</taxon>
        <taxon>Rhizobiaceae</taxon>
        <taxon>Rhizobium/Agrobacterium group</taxon>
        <taxon>Rhizobium</taxon>
    </lineage>
</organism>